<dbReference type="PANTHER" id="PTHR22796:SF1">
    <property type="entry name" value="VWFA DOMAIN-CONTAINING PROTEIN"/>
    <property type="match status" value="1"/>
</dbReference>
<dbReference type="PANTHER" id="PTHR22796">
    <property type="entry name" value="URG4-RELATED"/>
    <property type="match status" value="1"/>
</dbReference>
<evidence type="ECO:0000313" key="4">
    <source>
        <dbReference type="Proteomes" id="UP000276133"/>
    </source>
</evidence>
<dbReference type="SUPFAM" id="SSF52540">
    <property type="entry name" value="P-loop containing nucleoside triphosphate hydrolases"/>
    <property type="match status" value="1"/>
</dbReference>
<feature type="coiled-coil region" evidence="1">
    <location>
        <begin position="612"/>
        <end position="676"/>
    </location>
</feature>
<dbReference type="EMBL" id="REGN01007025">
    <property type="protein sequence ID" value="RNA07481.1"/>
    <property type="molecule type" value="Genomic_DNA"/>
</dbReference>
<keyword evidence="4" id="KW-1185">Reference proteome</keyword>
<dbReference type="PROSITE" id="PS51717">
    <property type="entry name" value="G_VLIG"/>
    <property type="match status" value="1"/>
</dbReference>
<accession>A0A3M7Q937</accession>
<reference evidence="3 4" key="1">
    <citation type="journal article" date="2018" name="Sci. Rep.">
        <title>Genomic signatures of local adaptation to the degree of environmental predictability in rotifers.</title>
        <authorList>
            <person name="Franch-Gras L."/>
            <person name="Hahn C."/>
            <person name="Garcia-Roger E.M."/>
            <person name="Carmona M.J."/>
            <person name="Serra M."/>
            <person name="Gomez A."/>
        </authorList>
    </citation>
    <scope>NUCLEOTIDE SEQUENCE [LARGE SCALE GENOMIC DNA]</scope>
    <source>
        <strain evidence="3">HYR1</strain>
    </source>
</reference>
<dbReference type="STRING" id="10195.A0A3M7Q937"/>
<dbReference type="InterPro" id="IPR027417">
    <property type="entry name" value="P-loop_NTPase"/>
</dbReference>
<dbReference type="Pfam" id="PF25683">
    <property type="entry name" value="URGCP_GTPase"/>
    <property type="match status" value="1"/>
</dbReference>
<dbReference type="OrthoDB" id="1597724at2759"/>
<dbReference type="Gene3D" id="3.40.50.300">
    <property type="entry name" value="P-loop containing nucleotide triphosphate hydrolases"/>
    <property type="match status" value="1"/>
</dbReference>
<proteinExistence type="predicted"/>
<keyword evidence="1" id="KW-0175">Coiled coil</keyword>
<evidence type="ECO:0000256" key="1">
    <source>
        <dbReference type="SAM" id="Coils"/>
    </source>
</evidence>
<organism evidence="3 4">
    <name type="scientific">Brachionus plicatilis</name>
    <name type="common">Marine rotifer</name>
    <name type="synonym">Brachionus muelleri</name>
    <dbReference type="NCBI Taxonomy" id="10195"/>
    <lineage>
        <taxon>Eukaryota</taxon>
        <taxon>Metazoa</taxon>
        <taxon>Spiralia</taxon>
        <taxon>Gnathifera</taxon>
        <taxon>Rotifera</taxon>
        <taxon>Eurotatoria</taxon>
        <taxon>Monogononta</taxon>
        <taxon>Pseudotrocha</taxon>
        <taxon>Ploima</taxon>
        <taxon>Brachionidae</taxon>
        <taxon>Brachionus</taxon>
    </lineage>
</organism>
<comment type="caution">
    <text evidence="3">The sequence shown here is derived from an EMBL/GenBank/DDBJ whole genome shotgun (WGS) entry which is preliminary data.</text>
</comment>
<dbReference type="GO" id="GO:0005525">
    <property type="term" value="F:GTP binding"/>
    <property type="evidence" value="ECO:0007669"/>
    <property type="project" value="InterPro"/>
</dbReference>
<gene>
    <name evidence="3" type="ORF">BpHYR1_013427</name>
</gene>
<evidence type="ECO:0000313" key="3">
    <source>
        <dbReference type="EMBL" id="RNA07481.1"/>
    </source>
</evidence>
<evidence type="ECO:0000259" key="2">
    <source>
        <dbReference type="PROSITE" id="PS51717"/>
    </source>
</evidence>
<name>A0A3M7Q937_BRAPC</name>
<feature type="domain" description="VLIG-type G" evidence="2">
    <location>
        <begin position="744"/>
        <end position="866"/>
    </location>
</feature>
<dbReference type="InterPro" id="IPR030383">
    <property type="entry name" value="G_VLIG_dom"/>
</dbReference>
<sequence length="1713" mass="201654">MNNLFKKILDFELNDSTIEKLQKSYIDLSALIDLTETDLNQFGITLGGNNMKNDLNKINSFVKEAQRGNGLENSVIEKLVENDIRFENFLTFSRSDFENYGFAKGTSIKLCNKVRLYQNEREDLNEIKNTQFIKFLDLKKMLSSESPNPDQFEIEFNKIVLEELNAEDLVEWLKNVKSLPLQLKPFLLDNLKRIKRFDSIINQLSKIAYSHANTDSKTKQLLELITEKDLVICILESIGKQSLERLGYLLSKNDYPLPLLYETYDDRNNCLKEKINFQIFKDLLCFTSKPLAIISGTSSSIRKGKSSLIPFMFAGLNKNSVFGVRKNTPVQNSIDIICNEESSNNWIIADFNGELTGQNMVNLFKSLSANASLHILNANIDDFDEQNGEPKNEIMNIFNHYRSLNANNQLKLVLLIRDSTEKYSNFLELIKERVNAMNSNISILIVENWFNPDLDDEILKIKKDEFKQNFQNIIEQTETQKFHSIQDVQSNYHRLKSNLEHFISDSEETWVEKKFNELFGQKGEIKIEALREMFKLSDVYKNIEINENKLFRLNSQENDLNERKRIHKILDELNYQLKNIEPKSDAIKFFIKILESKENFMTDLSIFEKCLINFKKEELKIFRKQREKLSNEFSILDNKIKIEQSNIKNDNLKEQMKKKKTELQELDEKIKAIDLTLDKFWDELFLYFDWLDQFRKADKDLKDLVIDRYIKLVQNGYSIHLLRGSPLSVKSNLLKQIMDKLVDYKNIYVISVIGEQSSAKSSLLNSLFGCDFRTSAGRCTIGIYMNFVTYGDKTIVILDTEGLASVESSSKLFDNQMATMAVFSSHLIVINHKGEISSNLEKILGITFFAKLNLANHSFKPLIMFVLRDQIDRSESSINGQVSKLKEGLIKESRFVGTSLDDVLNLDPKHITLLSNAFSEDYCNKLNIKIKWRNKIFPDEVLELRKKLMQQIDLVNEENVIKNFPDLYSNLSSHWETISKTGENIFNCKDLEEIKIRDEISAKSNDLLTKHRTELAKILDDLINQIINSYKEKQIFDNSIETQCKHDIERCVEERKEKVNQEFDSLRDVSFYPKSIVDEYGKRISYQFEWLKDISIQRLNENCIYLKNMSEYKNVNQKIIDEINDLLAKNNHYDNINAFIRDIEKKFEKIDQENNVRLNSMNRSVDIENIERMFKDISSLIVSQNRRFHGIENNIRLRHYYLNDFKKGINVENWYSDGIWKKIKNSFRSKEDMNSYLINKLIYLIHKFEEDFLLNCNSFQITNSFIFDIFQFLNSELSHAESMVSKYNLSFSMVFNSLIKHLLCLIIKKADELQQSNYKREEQKYKDEKICLIKKAKEIYIMKRDEKKLGETVANDFINNLIDYLIQIETLSITNTSKEILNQNFKTPNDLVKFAFELSFEDSNYQNVYKYVIDVNRYCKEVCFENIKTDLGILISKKKQEIQILYHDLFVFFLDCNLSTEISSCKEFFKILEEDAKEKNKLLARLFNEKDSIIGTNISDFKLFIIGFKESIANFYNELNIKLEEFNNELDKRCKSEIIDYIDNYIGCNSRCPCCGSKCQNAKGHQGNHRSQFHILDGFYKWISLKNEIHTNFCWEEKSFTRLEYIIGDKRYKNCVEFLTNEHPDWLSDIQENYDEYGKNPSNSRNIRFRNQIMRAWMNTRKPLLKEYNSMNRKIEDKKYDKEWLSLEDAENMLPGDHVPKWNEIFNNFFEET</sequence>
<dbReference type="Proteomes" id="UP000276133">
    <property type="component" value="Unassembled WGS sequence"/>
</dbReference>
<protein>
    <submittedName>
        <fullName evidence="3">Interferon-induced very large GTPase 1-like</fullName>
    </submittedName>
</protein>